<feature type="region of interest" description="Disordered" evidence="1">
    <location>
        <begin position="197"/>
        <end position="231"/>
    </location>
</feature>
<dbReference type="STRING" id="860235.AOZ06_35850"/>
<evidence type="ECO:0000256" key="1">
    <source>
        <dbReference type="SAM" id="MobiDB-lite"/>
    </source>
</evidence>
<organism evidence="2 3">
    <name type="scientific">Kibdelosporangium phytohabitans</name>
    <dbReference type="NCBI Taxonomy" id="860235"/>
    <lineage>
        <taxon>Bacteria</taxon>
        <taxon>Bacillati</taxon>
        <taxon>Actinomycetota</taxon>
        <taxon>Actinomycetes</taxon>
        <taxon>Pseudonocardiales</taxon>
        <taxon>Pseudonocardiaceae</taxon>
        <taxon>Kibdelosporangium</taxon>
    </lineage>
</organism>
<dbReference type="AlphaFoldDB" id="A0A0N9IA62"/>
<reference evidence="2 3" key="1">
    <citation type="submission" date="2015-07" db="EMBL/GenBank/DDBJ databases">
        <title>Genome sequencing of Kibdelosporangium phytohabitans.</title>
        <authorList>
            <person name="Qin S."/>
            <person name="Xing K."/>
        </authorList>
    </citation>
    <scope>NUCLEOTIDE SEQUENCE [LARGE SCALE GENOMIC DNA]</scope>
    <source>
        <strain evidence="2 3">KLBMP1111</strain>
    </source>
</reference>
<dbReference type="Proteomes" id="UP000063699">
    <property type="component" value="Chromosome"/>
</dbReference>
<feature type="compositionally biased region" description="Polar residues" evidence="1">
    <location>
        <begin position="221"/>
        <end position="231"/>
    </location>
</feature>
<dbReference type="KEGG" id="kphy:AOZ06_35850"/>
<name>A0A0N9IA62_9PSEU</name>
<accession>A0A0N9IA62</accession>
<proteinExistence type="predicted"/>
<sequence>MNPLQLAHFVASAILTHPAGVIRSMLPSLRAATESLPAALARPLTRTLSSLDDIGDGPPCCLRLTCYADSDQAAFDRLSLMSGMRVTDHLAVVLECSAAGYTSQAVPLLAAHREAIDLVWEALDDLGSPYAATVDAVRVSCQAVVLCTKHQRHDSPGSNDRITGCPVSAACWLACLAGDESQQPTCPQARQSRRCTQVPSTGRQSSQPSSVCGSGSGPSSAMSWQTATVLS</sequence>
<dbReference type="EMBL" id="CP012752">
    <property type="protein sequence ID" value="ALG11529.1"/>
    <property type="molecule type" value="Genomic_DNA"/>
</dbReference>
<gene>
    <name evidence="2" type="ORF">AOZ06_35850</name>
</gene>
<protein>
    <submittedName>
        <fullName evidence="2">Uncharacterized protein</fullName>
    </submittedName>
</protein>
<keyword evidence="3" id="KW-1185">Reference proteome</keyword>
<evidence type="ECO:0000313" key="2">
    <source>
        <dbReference type="EMBL" id="ALG11529.1"/>
    </source>
</evidence>
<evidence type="ECO:0000313" key="3">
    <source>
        <dbReference type="Proteomes" id="UP000063699"/>
    </source>
</evidence>
<feature type="compositionally biased region" description="Low complexity" evidence="1">
    <location>
        <begin position="204"/>
        <end position="220"/>
    </location>
</feature>